<evidence type="ECO:0000313" key="2">
    <source>
        <dbReference type="EMBL" id="KIO28056.1"/>
    </source>
</evidence>
<dbReference type="GO" id="GO:0007165">
    <property type="term" value="P:signal transduction"/>
    <property type="evidence" value="ECO:0007669"/>
    <property type="project" value="TreeGrafter"/>
</dbReference>
<dbReference type="PIRSF" id="PIRSF000654">
    <property type="entry name" value="Integrin-linked_kinase"/>
    <property type="match status" value="1"/>
</dbReference>
<name>A0A0C3QKT6_9AGAM</name>
<dbReference type="PROSITE" id="PS50011">
    <property type="entry name" value="PROTEIN_KINASE_DOM"/>
    <property type="match status" value="1"/>
</dbReference>
<dbReference type="STRING" id="1051891.A0A0C3QKT6"/>
<feature type="domain" description="Protein kinase" evidence="1">
    <location>
        <begin position="1"/>
        <end position="234"/>
    </location>
</feature>
<organism evidence="2 3">
    <name type="scientific">Tulasnella calospora MUT 4182</name>
    <dbReference type="NCBI Taxonomy" id="1051891"/>
    <lineage>
        <taxon>Eukaryota</taxon>
        <taxon>Fungi</taxon>
        <taxon>Dikarya</taxon>
        <taxon>Basidiomycota</taxon>
        <taxon>Agaricomycotina</taxon>
        <taxon>Agaricomycetes</taxon>
        <taxon>Cantharellales</taxon>
        <taxon>Tulasnellaceae</taxon>
        <taxon>Tulasnella</taxon>
    </lineage>
</organism>
<dbReference type="SUPFAM" id="SSF56112">
    <property type="entry name" value="Protein kinase-like (PK-like)"/>
    <property type="match status" value="1"/>
</dbReference>
<keyword evidence="3" id="KW-1185">Reference proteome</keyword>
<dbReference type="Gene3D" id="1.10.510.10">
    <property type="entry name" value="Transferase(Phosphotransferase) domain 1"/>
    <property type="match status" value="1"/>
</dbReference>
<reference evidence="3" key="2">
    <citation type="submission" date="2015-01" db="EMBL/GenBank/DDBJ databases">
        <title>Evolutionary Origins and Diversification of the Mycorrhizal Mutualists.</title>
        <authorList>
            <consortium name="DOE Joint Genome Institute"/>
            <consortium name="Mycorrhizal Genomics Consortium"/>
            <person name="Kohler A."/>
            <person name="Kuo A."/>
            <person name="Nagy L.G."/>
            <person name="Floudas D."/>
            <person name="Copeland A."/>
            <person name="Barry K.W."/>
            <person name="Cichocki N."/>
            <person name="Veneault-Fourrey C."/>
            <person name="LaButti K."/>
            <person name="Lindquist E.A."/>
            <person name="Lipzen A."/>
            <person name="Lundell T."/>
            <person name="Morin E."/>
            <person name="Murat C."/>
            <person name="Riley R."/>
            <person name="Ohm R."/>
            <person name="Sun H."/>
            <person name="Tunlid A."/>
            <person name="Henrissat B."/>
            <person name="Grigoriev I.V."/>
            <person name="Hibbett D.S."/>
            <person name="Martin F."/>
        </authorList>
    </citation>
    <scope>NUCLEOTIDE SEQUENCE [LARGE SCALE GENOMIC DNA]</scope>
    <source>
        <strain evidence="3">MUT 4182</strain>
    </source>
</reference>
<feature type="non-terminal residue" evidence="2">
    <location>
        <position position="1"/>
    </location>
</feature>
<evidence type="ECO:0000259" key="1">
    <source>
        <dbReference type="PROSITE" id="PS50011"/>
    </source>
</evidence>
<dbReference type="GO" id="GO:0005524">
    <property type="term" value="F:ATP binding"/>
    <property type="evidence" value="ECO:0007669"/>
    <property type="project" value="InterPro"/>
</dbReference>
<dbReference type="InterPro" id="IPR000719">
    <property type="entry name" value="Prot_kinase_dom"/>
</dbReference>
<gene>
    <name evidence="2" type="ORF">M407DRAFT_72279</name>
</gene>
<dbReference type="GO" id="GO:0005737">
    <property type="term" value="C:cytoplasm"/>
    <property type="evidence" value="ECO:0007669"/>
    <property type="project" value="TreeGrafter"/>
</dbReference>
<dbReference type="SMART" id="SM00220">
    <property type="entry name" value="S_TKc"/>
    <property type="match status" value="1"/>
</dbReference>
<dbReference type="PROSITE" id="PS00108">
    <property type="entry name" value="PROTEIN_KINASE_ST"/>
    <property type="match status" value="1"/>
</dbReference>
<dbReference type="HOGENOM" id="CLU_000288_7_18_1"/>
<proteinExistence type="predicted"/>
<dbReference type="InterPro" id="IPR011009">
    <property type="entry name" value="Kinase-like_dom_sf"/>
</dbReference>
<reference evidence="2 3" key="1">
    <citation type="submission" date="2014-04" db="EMBL/GenBank/DDBJ databases">
        <authorList>
            <consortium name="DOE Joint Genome Institute"/>
            <person name="Kuo A."/>
            <person name="Girlanda M."/>
            <person name="Perotto S."/>
            <person name="Kohler A."/>
            <person name="Nagy L.G."/>
            <person name="Floudas D."/>
            <person name="Copeland A."/>
            <person name="Barry K.W."/>
            <person name="Cichocki N."/>
            <person name="Veneault-Fourrey C."/>
            <person name="LaButti K."/>
            <person name="Lindquist E.A."/>
            <person name="Lipzen A."/>
            <person name="Lundell T."/>
            <person name="Morin E."/>
            <person name="Murat C."/>
            <person name="Sun H."/>
            <person name="Tunlid A."/>
            <person name="Henrissat B."/>
            <person name="Grigoriev I.V."/>
            <person name="Hibbett D.S."/>
            <person name="Martin F."/>
            <person name="Nordberg H.P."/>
            <person name="Cantor M.N."/>
            <person name="Hua S.X."/>
        </authorList>
    </citation>
    <scope>NUCLEOTIDE SEQUENCE [LARGE SCALE GENOMIC DNA]</scope>
    <source>
        <strain evidence="2 3">MUT 4182</strain>
    </source>
</reference>
<protein>
    <recommendedName>
        <fullName evidence="1">Protein kinase domain-containing protein</fullName>
    </recommendedName>
</protein>
<dbReference type="PANTHER" id="PTHR23257">
    <property type="entry name" value="SERINE-THREONINE PROTEIN KINASE"/>
    <property type="match status" value="1"/>
</dbReference>
<dbReference type="GO" id="GO:0004672">
    <property type="term" value="F:protein kinase activity"/>
    <property type="evidence" value="ECO:0007669"/>
    <property type="project" value="InterPro"/>
</dbReference>
<dbReference type="Proteomes" id="UP000054248">
    <property type="component" value="Unassembled WGS sequence"/>
</dbReference>
<sequence length="239" mass="26502">VPAPKPFAHELSLLSEFCHENIVALSGFVEDMANGIAWLVIPWEANGNVREFIASRKWEVPERIYDITRGIQYLHCLKSPICHGDLKSLNILVNSKNRAIITDFGSARVMSEFKPAVRGPGGGPAWSLRWAAPELLGGADPSLASDIWASGWIFWEIMTGKFPFSDINKDAIIVLSVLQGDLPRVIDNTHVSPMKDLCSLILECWQPVPENRPSADACQGRVGWMVRVLCHAWLAITDC</sequence>
<dbReference type="EMBL" id="KN822999">
    <property type="protein sequence ID" value="KIO28056.1"/>
    <property type="molecule type" value="Genomic_DNA"/>
</dbReference>
<evidence type="ECO:0000313" key="3">
    <source>
        <dbReference type="Proteomes" id="UP000054248"/>
    </source>
</evidence>
<dbReference type="Pfam" id="PF07714">
    <property type="entry name" value="PK_Tyr_Ser-Thr"/>
    <property type="match status" value="1"/>
</dbReference>
<dbReference type="InterPro" id="IPR001245">
    <property type="entry name" value="Ser-Thr/Tyr_kinase_cat_dom"/>
</dbReference>
<dbReference type="InterPro" id="IPR008271">
    <property type="entry name" value="Ser/Thr_kinase_AS"/>
</dbReference>
<dbReference type="OrthoDB" id="26722at2759"/>
<accession>A0A0C3QKT6</accession>
<dbReference type="InterPro" id="IPR050167">
    <property type="entry name" value="Ser_Thr_protein_kinase"/>
</dbReference>
<dbReference type="AlphaFoldDB" id="A0A0C3QKT6"/>